<proteinExistence type="predicted"/>
<evidence type="ECO:0000313" key="2">
    <source>
        <dbReference type="Proteomes" id="UP000323594"/>
    </source>
</evidence>
<dbReference type="Gene3D" id="1.10.10.60">
    <property type="entry name" value="Homeodomain-like"/>
    <property type="match status" value="1"/>
</dbReference>
<name>A0AAE6IWJ9_TREPH</name>
<organism evidence="1 2">
    <name type="scientific">Treponema phagedenis</name>
    <dbReference type="NCBI Taxonomy" id="162"/>
    <lineage>
        <taxon>Bacteria</taxon>
        <taxon>Pseudomonadati</taxon>
        <taxon>Spirochaetota</taxon>
        <taxon>Spirochaetia</taxon>
        <taxon>Spirochaetales</taxon>
        <taxon>Treponemataceae</taxon>
        <taxon>Treponema</taxon>
    </lineage>
</organism>
<dbReference type="Proteomes" id="UP000323594">
    <property type="component" value="Chromosome"/>
</dbReference>
<sequence length="159" mass="18206">MAKDDKRTEAERLYVKEGKSCTQIAQELDVSEGTIYRWKADAAALGETADWDTARRVYNMSPRELVAIYAEALKQWVVKIKQDPSLLSDGKIADAIAKHVSVLQKLDNRSQYMGVALDLIKIADRWLYEHDSELKAKMEPYWESIYQALSEYCTKKGLL</sequence>
<dbReference type="InterPro" id="IPR014926">
    <property type="entry name" value="Phage_D3112_Orf24"/>
</dbReference>
<dbReference type="InterPro" id="IPR009057">
    <property type="entry name" value="Homeodomain-like_sf"/>
</dbReference>
<evidence type="ECO:0000313" key="1">
    <source>
        <dbReference type="EMBL" id="QEJ99472.1"/>
    </source>
</evidence>
<protein>
    <submittedName>
        <fullName evidence="1">DUF1804 family protein</fullName>
    </submittedName>
</protein>
<gene>
    <name evidence="1" type="ORF">FUT82_16715</name>
</gene>
<accession>A0AAE6IWJ9</accession>
<dbReference type="RefSeq" id="WP_148879364.1">
    <property type="nucleotide sequence ID" value="NZ_CP042813.1"/>
</dbReference>
<dbReference type="SUPFAM" id="SSF46689">
    <property type="entry name" value="Homeodomain-like"/>
    <property type="match status" value="1"/>
</dbReference>
<dbReference type="EMBL" id="CP042817">
    <property type="protein sequence ID" value="QEJ99472.1"/>
    <property type="molecule type" value="Genomic_DNA"/>
</dbReference>
<reference evidence="1 2" key="1">
    <citation type="submission" date="2019-08" db="EMBL/GenBank/DDBJ databases">
        <authorList>
            <person name="Kuhnert P."/>
        </authorList>
    </citation>
    <scope>NUCLEOTIDE SEQUENCE [LARGE SCALE GENOMIC DNA]</scope>
    <source>
        <strain evidence="1 2">B36.5</strain>
    </source>
</reference>
<dbReference type="Pfam" id="PF08822">
    <property type="entry name" value="DUF1804"/>
    <property type="match status" value="1"/>
</dbReference>
<dbReference type="AlphaFoldDB" id="A0AAE6IWJ9"/>